<reference evidence="2 3" key="1">
    <citation type="journal article" date="2012" name="BMC Genomics">
        <title>Complete genome sequence of Saccharothrix espanaensis DSM 44229T and comparison to the other completely sequenced Pseudonocardiaceae.</title>
        <authorList>
            <person name="Strobel T."/>
            <person name="Al-Dilaimi A."/>
            <person name="Blom J."/>
            <person name="Gessner A."/>
            <person name="Kalinowski J."/>
            <person name="Luzhetska M."/>
            <person name="Puhler A."/>
            <person name="Szczepanowski R."/>
            <person name="Bechthold A."/>
            <person name="Ruckert C."/>
        </authorList>
    </citation>
    <scope>NUCLEOTIDE SEQUENCE [LARGE SCALE GENOMIC DNA]</scope>
    <source>
        <strain evidence="3">ATCC 51144 / DSM 44229 / JCM 9112 / NBRC 15066 / NRRL 15764</strain>
    </source>
</reference>
<dbReference type="STRING" id="1179773.BN6_37320"/>
<dbReference type="Proteomes" id="UP000006281">
    <property type="component" value="Chromosome"/>
</dbReference>
<sequence length="207" mass="23019">MAGAPLRPRRRARTRRWRGRRPRGYRAKVIIWLNGGFAAGKTTLARELHRRLPGSLVYDPEDVGIMLWKWMPPNDDFQDLPSWRELVVATALSLRRHHADPLIVPMSLVRDAYRAEILGGLADAGEDVLHVFLEADADVLRERLATRPPLPADPASGQSALDWALSRLDPAAADRQPDGTVVLRSDRLTPAELADEVLAAFESAGSR</sequence>
<dbReference type="BioCyc" id="SESP1179773:BN6_RS18070-MONOMER"/>
<dbReference type="eggNOG" id="COG0645">
    <property type="taxonomic scope" value="Bacteria"/>
</dbReference>
<evidence type="ECO:0000313" key="2">
    <source>
        <dbReference type="EMBL" id="CCH31023.1"/>
    </source>
</evidence>
<dbReference type="AlphaFoldDB" id="K0K3A5"/>
<feature type="region of interest" description="Disordered" evidence="1">
    <location>
        <begin position="1"/>
        <end position="20"/>
    </location>
</feature>
<gene>
    <name evidence="2" type="ordered locus">BN6_37320</name>
</gene>
<feature type="compositionally biased region" description="Basic residues" evidence="1">
    <location>
        <begin position="7"/>
        <end position="20"/>
    </location>
</feature>
<dbReference type="PATRIC" id="fig|1179773.3.peg.3731"/>
<dbReference type="EMBL" id="HE804045">
    <property type="protein sequence ID" value="CCH31023.1"/>
    <property type="molecule type" value="Genomic_DNA"/>
</dbReference>
<dbReference type="HOGENOM" id="CLU_111135_0_0_11"/>
<dbReference type="SUPFAM" id="SSF52540">
    <property type="entry name" value="P-loop containing nucleoside triphosphate hydrolases"/>
    <property type="match status" value="1"/>
</dbReference>
<keyword evidence="3" id="KW-1185">Reference proteome</keyword>
<name>K0K3A5_SACES</name>
<evidence type="ECO:0000256" key="1">
    <source>
        <dbReference type="SAM" id="MobiDB-lite"/>
    </source>
</evidence>
<organism evidence="2 3">
    <name type="scientific">Saccharothrix espanaensis (strain ATCC 51144 / DSM 44229 / JCM 9112 / NBRC 15066 / NRRL 15764)</name>
    <dbReference type="NCBI Taxonomy" id="1179773"/>
    <lineage>
        <taxon>Bacteria</taxon>
        <taxon>Bacillati</taxon>
        <taxon>Actinomycetota</taxon>
        <taxon>Actinomycetes</taxon>
        <taxon>Pseudonocardiales</taxon>
        <taxon>Pseudonocardiaceae</taxon>
        <taxon>Saccharothrix</taxon>
    </lineage>
</organism>
<dbReference type="Gene3D" id="3.40.50.300">
    <property type="entry name" value="P-loop containing nucleotide triphosphate hydrolases"/>
    <property type="match status" value="1"/>
</dbReference>
<protein>
    <submittedName>
        <fullName evidence="2">TmrB-like protein</fullName>
    </submittedName>
</protein>
<dbReference type="Pfam" id="PF13671">
    <property type="entry name" value="AAA_33"/>
    <property type="match status" value="1"/>
</dbReference>
<accession>K0K3A5</accession>
<dbReference type="InterPro" id="IPR027417">
    <property type="entry name" value="P-loop_NTPase"/>
</dbReference>
<proteinExistence type="predicted"/>
<evidence type="ECO:0000313" key="3">
    <source>
        <dbReference type="Proteomes" id="UP000006281"/>
    </source>
</evidence>
<dbReference type="KEGG" id="sesp:BN6_37320"/>